<gene>
    <name evidence="1" type="ORF">GWO68_08885</name>
</gene>
<keyword evidence="2" id="KW-1185">Reference proteome</keyword>
<comment type="caution">
    <text evidence="1">The sequence shown here is derived from an EMBL/GenBank/DDBJ whole genome shotgun (WGS) entry which is preliminary data.</text>
</comment>
<dbReference type="EMBL" id="JAAEAA010000009">
    <property type="protein sequence ID" value="NDK56030.1"/>
    <property type="molecule type" value="Genomic_DNA"/>
</dbReference>
<dbReference type="AlphaFoldDB" id="A0A6B2H7T6"/>
<protein>
    <recommendedName>
        <fullName evidence="3">YkgJ family cysteine cluster protein</fullName>
    </recommendedName>
</protein>
<evidence type="ECO:0000313" key="1">
    <source>
        <dbReference type="EMBL" id="NDK56030.1"/>
    </source>
</evidence>
<name>A0A6B2H7T6_9BACT</name>
<dbReference type="Proteomes" id="UP000478546">
    <property type="component" value="Unassembled WGS sequence"/>
</dbReference>
<dbReference type="RefSeq" id="WP_162346087.1">
    <property type="nucleotide sequence ID" value="NZ_JAAEAA010000009.1"/>
</dbReference>
<reference evidence="1 2" key="1">
    <citation type="submission" date="2020-01" db="EMBL/GenBank/DDBJ databases">
        <authorList>
            <person name="Kim M.K."/>
        </authorList>
    </citation>
    <scope>NUCLEOTIDE SEQUENCE [LARGE SCALE GENOMIC DNA]</scope>
    <source>
        <strain evidence="1 2">BT213</strain>
    </source>
</reference>
<organism evidence="1 2">
    <name type="scientific">Pontibacter fetidus</name>
    <dbReference type="NCBI Taxonomy" id="2700082"/>
    <lineage>
        <taxon>Bacteria</taxon>
        <taxon>Pseudomonadati</taxon>
        <taxon>Bacteroidota</taxon>
        <taxon>Cytophagia</taxon>
        <taxon>Cytophagales</taxon>
        <taxon>Hymenobacteraceae</taxon>
        <taxon>Pontibacter</taxon>
    </lineage>
</organism>
<accession>A0A6B2H7T6</accession>
<evidence type="ECO:0008006" key="3">
    <source>
        <dbReference type="Google" id="ProtNLM"/>
    </source>
</evidence>
<sequence length="167" mass="18915">MDDATKVCLACGLCCDGTLIGFVQVGYEELPVLRELLDVENANGEGFFLQPCKKFCDGCTIYPERPKHCAKYECGLLASLEQKEIDVETALVTVDVVKQKKVAIEKKLAFVQFELQSQSFYYKMIELKKLLRTDKSPSSFNQLHLDLLTELDQLEKLLSERFGISFS</sequence>
<proteinExistence type="predicted"/>
<evidence type="ECO:0000313" key="2">
    <source>
        <dbReference type="Proteomes" id="UP000478546"/>
    </source>
</evidence>